<name>A0A1Q6DX90_METT1</name>
<dbReference type="PIRSF" id="PIRSF006519">
    <property type="entry name" value="GOGAT_dom3"/>
    <property type="match status" value="1"/>
</dbReference>
<dbReference type="GO" id="GO:0016491">
    <property type="term" value="F:oxidoreductase activity"/>
    <property type="evidence" value="ECO:0007669"/>
    <property type="project" value="InterPro"/>
</dbReference>
<dbReference type="Proteomes" id="UP000185744">
    <property type="component" value="Unassembled WGS sequence"/>
</dbReference>
<dbReference type="InterPro" id="IPR036485">
    <property type="entry name" value="Glu_synth_asu_C_sf"/>
</dbReference>
<dbReference type="PANTHER" id="PTHR39673">
    <property type="entry name" value="TUNGSTEN FORMYLMETHANOFURAN DEHYDROGENASE, SUBUNIT C (FWDC)"/>
    <property type="match status" value="1"/>
</dbReference>
<dbReference type="CDD" id="cd00504">
    <property type="entry name" value="GXGXG"/>
    <property type="match status" value="1"/>
</dbReference>
<dbReference type="PANTHER" id="PTHR39673:SF5">
    <property type="entry name" value="TUNGSTEN-CONTAINING FORMYLMETHANOFURAN DEHYDROGENASE 2 SUBUNIT C"/>
    <property type="match status" value="1"/>
</dbReference>
<sequence length="217" mass="23655">MKEINVDQLEPREINNKIKRTKETKIKLKNMNADHFICAGITKDINVKIEGSVGYYAGTMLEEAEIDIEGNAGNQIGENMHSGKIKLKGSAGDGAGQGMYGGTLIINETAGSRTGGIMKDGEIIVKKYSDLMTGVYMMGGKIIVTGDLGDSIGESMIGGTIYFSGKIEGLGKNAEISETNDKDQKYLQDLIREHELDTKSSKFKKITPKNKRPHYGD</sequence>
<feature type="domain" description="Glutamate synthase alpha subunit C-terminal" evidence="1">
    <location>
        <begin position="22"/>
        <end position="168"/>
    </location>
</feature>
<dbReference type="SUPFAM" id="SSF69336">
    <property type="entry name" value="Alpha subunit of glutamate synthase, C-terminal domain"/>
    <property type="match status" value="1"/>
</dbReference>
<dbReference type="EMBL" id="MSDW01000001">
    <property type="protein sequence ID" value="OKY78989.1"/>
    <property type="molecule type" value="Genomic_DNA"/>
</dbReference>
<dbReference type="AlphaFoldDB" id="A0A1Q6DX90"/>
<comment type="caution">
    <text evidence="2">The sequence shown here is derived from an EMBL/GenBank/DDBJ whole genome shotgun (WGS) entry which is preliminary data.</text>
</comment>
<accession>A0A1Q6DX90</accession>
<protein>
    <submittedName>
        <fullName evidence="2">Glutamate synthase domain 3</fullName>
    </submittedName>
</protein>
<dbReference type="InParanoid" id="A0A1Q6DX90"/>
<gene>
    <name evidence="2" type="ORF">BTN85_1495</name>
</gene>
<dbReference type="Gene3D" id="2.160.20.60">
    <property type="entry name" value="Glutamate synthase, alpha subunit, C-terminal domain"/>
    <property type="match status" value="1"/>
</dbReference>
<evidence type="ECO:0000259" key="1">
    <source>
        <dbReference type="Pfam" id="PF01493"/>
    </source>
</evidence>
<proteinExistence type="predicted"/>
<dbReference type="Pfam" id="PF01493">
    <property type="entry name" value="GXGXG"/>
    <property type="match status" value="1"/>
</dbReference>
<reference evidence="2" key="1">
    <citation type="submission" date="2016-12" db="EMBL/GenBank/DDBJ databases">
        <title>Discovery of methanogenic haloarchaea.</title>
        <authorList>
            <person name="Sorokin D.Y."/>
            <person name="Makarova K.S."/>
            <person name="Abbas B."/>
            <person name="Ferrer M."/>
            <person name="Golyshin P.N."/>
        </authorList>
    </citation>
    <scope>NUCLEOTIDE SEQUENCE [LARGE SCALE GENOMIC DNA]</scope>
    <source>
        <strain evidence="2">HMET1</strain>
    </source>
</reference>
<keyword evidence="3" id="KW-1185">Reference proteome</keyword>
<dbReference type="InterPro" id="IPR002489">
    <property type="entry name" value="Glu_synth_asu_C"/>
</dbReference>
<dbReference type="STRING" id="1903181.BTN85_1495"/>
<organism evidence="2 3">
    <name type="scientific">Methanohalarchaeum thermophilum</name>
    <dbReference type="NCBI Taxonomy" id="1903181"/>
    <lineage>
        <taxon>Archaea</taxon>
        <taxon>Methanobacteriati</taxon>
        <taxon>Methanobacteriota</taxon>
        <taxon>Methanonatronarchaeia</taxon>
        <taxon>Methanonatronarchaeales</taxon>
        <taxon>Methanonatronarchaeaceae</taxon>
        <taxon>Candidatus Methanohalarchaeum</taxon>
    </lineage>
</organism>
<dbReference type="InterPro" id="IPR012061">
    <property type="entry name" value="Glu_synth_lsu_3"/>
</dbReference>
<evidence type="ECO:0000313" key="3">
    <source>
        <dbReference type="Proteomes" id="UP000185744"/>
    </source>
</evidence>
<evidence type="ECO:0000313" key="2">
    <source>
        <dbReference type="EMBL" id="OKY78989.1"/>
    </source>
</evidence>